<proteinExistence type="inferred from homology"/>
<keyword evidence="4 6" id="KW-0689">Ribosomal protein</keyword>
<dbReference type="GO" id="GO:1990904">
    <property type="term" value="C:ribonucleoprotein complex"/>
    <property type="evidence" value="ECO:0007669"/>
    <property type="project" value="UniProtKB-KW"/>
</dbReference>
<evidence type="ECO:0000256" key="1">
    <source>
        <dbReference type="ARBA" id="ARBA00008563"/>
    </source>
</evidence>
<accession>A0A1I4X2V7</accession>
<evidence type="ECO:0000313" key="10">
    <source>
        <dbReference type="Proteomes" id="UP000198575"/>
    </source>
</evidence>
<reference evidence="9 10" key="1">
    <citation type="submission" date="2016-10" db="EMBL/GenBank/DDBJ databases">
        <authorList>
            <person name="de Groot N.N."/>
        </authorList>
    </citation>
    <scope>NUCLEOTIDE SEQUENCE [LARGE SCALE GENOMIC DNA]</scope>
    <source>
        <strain evidence="9 10">CGMCC 1.7659</strain>
    </source>
</reference>
<sequence>MYAVVLISGKQYRVAQGETLRVEKLVGDVDSTVDFDQVLMVGSGEGVSIGAPHVDGATVGAKIKSHGRADKIRIIKFRRRKHHMKQQGHRQHYTEIEITGINAGSAKKKATKE</sequence>
<dbReference type="InterPro" id="IPR028909">
    <property type="entry name" value="bL21-like"/>
</dbReference>
<feature type="compositionally biased region" description="Basic residues" evidence="8">
    <location>
        <begin position="80"/>
        <end position="91"/>
    </location>
</feature>
<keyword evidence="10" id="KW-1185">Reference proteome</keyword>
<comment type="function">
    <text evidence="6 7">This protein binds to 23S rRNA in the presence of protein L20.</text>
</comment>
<feature type="region of interest" description="Disordered" evidence="8">
    <location>
        <begin position="80"/>
        <end position="99"/>
    </location>
</feature>
<evidence type="ECO:0000313" key="9">
    <source>
        <dbReference type="EMBL" id="SFN20398.1"/>
    </source>
</evidence>
<dbReference type="PANTHER" id="PTHR21349">
    <property type="entry name" value="50S RIBOSOMAL PROTEIN L21"/>
    <property type="match status" value="1"/>
</dbReference>
<dbReference type="PROSITE" id="PS01169">
    <property type="entry name" value="RIBOSOMAL_L21"/>
    <property type="match status" value="1"/>
</dbReference>
<comment type="similarity">
    <text evidence="1 6 7">Belongs to the bacterial ribosomal protein bL21 family.</text>
</comment>
<keyword evidence="3 6" id="KW-0694">RNA-binding</keyword>
<dbReference type="GO" id="GO:0005737">
    <property type="term" value="C:cytoplasm"/>
    <property type="evidence" value="ECO:0007669"/>
    <property type="project" value="UniProtKB-ARBA"/>
</dbReference>
<dbReference type="GO" id="GO:0006412">
    <property type="term" value="P:translation"/>
    <property type="evidence" value="ECO:0007669"/>
    <property type="project" value="UniProtKB-UniRule"/>
</dbReference>
<dbReference type="GO" id="GO:0019843">
    <property type="term" value="F:rRNA binding"/>
    <property type="evidence" value="ECO:0007669"/>
    <property type="project" value="UniProtKB-UniRule"/>
</dbReference>
<keyword evidence="2 6" id="KW-0699">rRNA-binding</keyword>
<protein>
    <recommendedName>
        <fullName evidence="6">Large ribosomal subunit protein bL21</fullName>
    </recommendedName>
</protein>
<evidence type="ECO:0000256" key="4">
    <source>
        <dbReference type="ARBA" id="ARBA00022980"/>
    </source>
</evidence>
<dbReference type="InterPro" id="IPR018258">
    <property type="entry name" value="Ribosomal_bL21_CS"/>
</dbReference>
<dbReference type="Pfam" id="PF00829">
    <property type="entry name" value="Ribosomal_L21p"/>
    <property type="match status" value="1"/>
</dbReference>
<name>A0A1I4X2V7_9GAMM</name>
<organism evidence="9 10">
    <name type="scientific">Dokdonella immobilis</name>
    <dbReference type="NCBI Taxonomy" id="578942"/>
    <lineage>
        <taxon>Bacteria</taxon>
        <taxon>Pseudomonadati</taxon>
        <taxon>Pseudomonadota</taxon>
        <taxon>Gammaproteobacteria</taxon>
        <taxon>Lysobacterales</taxon>
        <taxon>Rhodanobacteraceae</taxon>
        <taxon>Dokdonella</taxon>
    </lineage>
</organism>
<dbReference type="InterPro" id="IPR036164">
    <property type="entry name" value="bL21-like_sf"/>
</dbReference>
<evidence type="ECO:0000256" key="6">
    <source>
        <dbReference type="HAMAP-Rule" id="MF_01363"/>
    </source>
</evidence>
<dbReference type="STRING" id="578942.SAMN05216289_107111"/>
<evidence type="ECO:0000256" key="7">
    <source>
        <dbReference type="RuleBase" id="RU000562"/>
    </source>
</evidence>
<dbReference type="GO" id="GO:0005840">
    <property type="term" value="C:ribosome"/>
    <property type="evidence" value="ECO:0007669"/>
    <property type="project" value="UniProtKB-KW"/>
</dbReference>
<dbReference type="HAMAP" id="MF_01363">
    <property type="entry name" value="Ribosomal_bL21"/>
    <property type="match status" value="1"/>
</dbReference>
<dbReference type="RefSeq" id="WP_092406591.1">
    <property type="nucleotide sequence ID" value="NZ_FOVF01000007.1"/>
</dbReference>
<gene>
    <name evidence="6" type="primary">rplU</name>
    <name evidence="9" type="ORF">SAMN05216289_107111</name>
</gene>
<dbReference type="OrthoDB" id="9813334at2"/>
<dbReference type="NCBIfam" id="TIGR00061">
    <property type="entry name" value="L21"/>
    <property type="match status" value="1"/>
</dbReference>
<dbReference type="EMBL" id="FOVF01000007">
    <property type="protein sequence ID" value="SFN20398.1"/>
    <property type="molecule type" value="Genomic_DNA"/>
</dbReference>
<evidence type="ECO:0000256" key="8">
    <source>
        <dbReference type="SAM" id="MobiDB-lite"/>
    </source>
</evidence>
<dbReference type="SUPFAM" id="SSF141091">
    <property type="entry name" value="L21p-like"/>
    <property type="match status" value="1"/>
</dbReference>
<dbReference type="AlphaFoldDB" id="A0A1I4X2V7"/>
<comment type="subunit">
    <text evidence="6">Part of the 50S ribosomal subunit. Contacts protein L20.</text>
</comment>
<dbReference type="GO" id="GO:0003735">
    <property type="term" value="F:structural constituent of ribosome"/>
    <property type="evidence" value="ECO:0007669"/>
    <property type="project" value="InterPro"/>
</dbReference>
<dbReference type="PANTHER" id="PTHR21349:SF0">
    <property type="entry name" value="LARGE RIBOSOMAL SUBUNIT PROTEIN BL21M"/>
    <property type="match status" value="1"/>
</dbReference>
<dbReference type="InterPro" id="IPR001787">
    <property type="entry name" value="Ribosomal_bL21"/>
</dbReference>
<dbReference type="Proteomes" id="UP000198575">
    <property type="component" value="Unassembled WGS sequence"/>
</dbReference>
<evidence type="ECO:0000256" key="2">
    <source>
        <dbReference type="ARBA" id="ARBA00022730"/>
    </source>
</evidence>
<evidence type="ECO:0000256" key="5">
    <source>
        <dbReference type="ARBA" id="ARBA00023274"/>
    </source>
</evidence>
<keyword evidence="5 6" id="KW-0687">Ribonucleoprotein</keyword>
<evidence type="ECO:0000256" key="3">
    <source>
        <dbReference type="ARBA" id="ARBA00022884"/>
    </source>
</evidence>